<protein>
    <submittedName>
        <fullName evidence="1">Uncharacterized protein</fullName>
    </submittedName>
</protein>
<name>A0A017S6X8_ASPRC</name>
<gene>
    <name evidence="1" type="ORF">EURHEDRAFT_415332</name>
</gene>
<dbReference type="GeneID" id="63697786"/>
<dbReference type="RefSeq" id="XP_040636254.1">
    <property type="nucleotide sequence ID" value="XM_040782662.1"/>
</dbReference>
<reference evidence="2" key="1">
    <citation type="journal article" date="2014" name="Nat. Commun.">
        <title>Genomic adaptations of the halophilic Dead Sea filamentous fungus Eurotium rubrum.</title>
        <authorList>
            <person name="Kis-Papo T."/>
            <person name="Weig A.R."/>
            <person name="Riley R."/>
            <person name="Persoh D."/>
            <person name="Salamov A."/>
            <person name="Sun H."/>
            <person name="Lipzen A."/>
            <person name="Wasser S.P."/>
            <person name="Rambold G."/>
            <person name="Grigoriev I.V."/>
            <person name="Nevo E."/>
        </authorList>
    </citation>
    <scope>NUCLEOTIDE SEQUENCE [LARGE SCALE GENOMIC DNA]</scope>
    <source>
        <strain evidence="2">CBS 135680</strain>
    </source>
</reference>
<dbReference type="OrthoDB" id="5302289at2759"/>
<proteinExistence type="predicted"/>
<dbReference type="Proteomes" id="UP000019804">
    <property type="component" value="Unassembled WGS sequence"/>
</dbReference>
<keyword evidence="2" id="KW-1185">Reference proteome</keyword>
<evidence type="ECO:0000313" key="1">
    <source>
        <dbReference type="EMBL" id="EYE92566.1"/>
    </source>
</evidence>
<sequence>MGSTSPEVRKALEIARDSADGHIEPKTNEVLETAIADLRRKLEAQPDSYVLSGDEFALFNFYRRSKFNDSPVAQKIAQKATERFWNNYRQTSKT</sequence>
<evidence type="ECO:0000313" key="2">
    <source>
        <dbReference type="Proteomes" id="UP000019804"/>
    </source>
</evidence>
<dbReference type="EMBL" id="KK088436">
    <property type="protein sequence ID" value="EYE92566.1"/>
    <property type="molecule type" value="Genomic_DNA"/>
</dbReference>
<accession>A0A017S6X8</accession>
<organism evidence="1 2">
    <name type="scientific">Aspergillus ruber (strain CBS 135680)</name>
    <dbReference type="NCBI Taxonomy" id="1388766"/>
    <lineage>
        <taxon>Eukaryota</taxon>
        <taxon>Fungi</taxon>
        <taxon>Dikarya</taxon>
        <taxon>Ascomycota</taxon>
        <taxon>Pezizomycotina</taxon>
        <taxon>Eurotiomycetes</taxon>
        <taxon>Eurotiomycetidae</taxon>
        <taxon>Eurotiales</taxon>
        <taxon>Aspergillaceae</taxon>
        <taxon>Aspergillus</taxon>
        <taxon>Aspergillus subgen. Aspergillus</taxon>
    </lineage>
</organism>
<dbReference type="AlphaFoldDB" id="A0A017S6X8"/>
<dbReference type="HOGENOM" id="CLU_145544_1_1_1"/>